<evidence type="ECO:0000313" key="4">
    <source>
        <dbReference type="Proteomes" id="UP000642910"/>
    </source>
</evidence>
<dbReference type="Proteomes" id="UP000642910">
    <property type="component" value="Unassembled WGS sequence"/>
</dbReference>
<organism evidence="3 4">
    <name type="scientific">Alicyclobacillus mali</name>
    <name type="common">ex Roth et al. 2021</name>
    <dbReference type="NCBI Taxonomy" id="1123961"/>
    <lineage>
        <taxon>Bacteria</taxon>
        <taxon>Bacillati</taxon>
        <taxon>Bacillota</taxon>
        <taxon>Bacilli</taxon>
        <taxon>Bacillales</taxon>
        <taxon>Alicyclobacillaceae</taxon>
        <taxon>Alicyclobacillus</taxon>
    </lineage>
</organism>
<keyword evidence="4" id="KW-1185">Reference proteome</keyword>
<proteinExistence type="predicted"/>
<dbReference type="PROSITE" id="PS50206">
    <property type="entry name" value="RHODANESE_3"/>
    <property type="match status" value="2"/>
</dbReference>
<name>A0ABS0F4C2_9BACL</name>
<dbReference type="InterPro" id="IPR001279">
    <property type="entry name" value="Metallo-B-lactamas"/>
</dbReference>
<dbReference type="Pfam" id="PF00753">
    <property type="entry name" value="Lactamase_B"/>
    <property type="match status" value="1"/>
</dbReference>
<dbReference type="EMBL" id="JADPKZ010000041">
    <property type="protein sequence ID" value="MBF8378119.1"/>
    <property type="molecule type" value="Genomic_DNA"/>
</dbReference>
<evidence type="ECO:0000313" key="3">
    <source>
        <dbReference type="EMBL" id="MBF8378119.1"/>
    </source>
</evidence>
<accession>A0ABS0F4C2</accession>
<dbReference type="SMART" id="SM00450">
    <property type="entry name" value="RHOD"/>
    <property type="match status" value="2"/>
</dbReference>
<dbReference type="InterPro" id="IPR036873">
    <property type="entry name" value="Rhodanese-like_dom_sf"/>
</dbReference>
<feature type="domain" description="Rhodanese" evidence="2">
    <location>
        <begin position="383"/>
        <end position="471"/>
    </location>
</feature>
<evidence type="ECO:0000259" key="2">
    <source>
        <dbReference type="PROSITE" id="PS50206"/>
    </source>
</evidence>
<dbReference type="PANTHER" id="PTHR43084">
    <property type="entry name" value="PERSULFIDE DIOXYGENASE ETHE1"/>
    <property type="match status" value="1"/>
</dbReference>
<dbReference type="PANTHER" id="PTHR43084:SF1">
    <property type="entry name" value="PERSULFIDE DIOXYGENASE ETHE1, MITOCHONDRIAL"/>
    <property type="match status" value="1"/>
</dbReference>
<dbReference type="SUPFAM" id="SSF56281">
    <property type="entry name" value="Metallo-hydrolase/oxidoreductase"/>
    <property type="match status" value="1"/>
</dbReference>
<comment type="caution">
    <text evidence="3">The sequence shown here is derived from an EMBL/GenBank/DDBJ whole genome shotgun (WGS) entry which is preliminary data.</text>
</comment>
<dbReference type="CDD" id="cd07724">
    <property type="entry name" value="POD-like_MBL-fold"/>
    <property type="match status" value="1"/>
</dbReference>
<reference evidence="3 4" key="1">
    <citation type="submission" date="2020-11" db="EMBL/GenBank/DDBJ databases">
        <title>Genomic insight of Alicyclobacillus mali FL 18 reveals a new arsenic-resistant strain, with potential in environmental biotechnology.</title>
        <authorList>
            <person name="Fiorentino G."/>
            <person name="Gallo G."/>
            <person name="Aulitto M."/>
        </authorList>
    </citation>
    <scope>NUCLEOTIDE SEQUENCE [LARGE SCALE GENOMIC DNA]</scope>
    <source>
        <strain evidence="3 4">FL 18</strain>
    </source>
</reference>
<dbReference type="InterPro" id="IPR036866">
    <property type="entry name" value="RibonucZ/Hydroxyglut_hydro"/>
</dbReference>
<feature type="domain" description="Rhodanese" evidence="2">
    <location>
        <begin position="285"/>
        <end position="359"/>
    </location>
</feature>
<gene>
    <name evidence="3" type="ORF">IW967_09640</name>
</gene>
<sequence>MYLRRFYDEALAHASYLVGCQETGEACVIDPARDVEPYLHTAKREGLRIVAALETHIHADFVSGARELADGAGAAICVSDEGPPEWKSAYVQAYPHRLLRDGDELRFGHVRLVVMHTPGHTPEHVSYLLYDGKTSPDVPMALFSGDFVFVGDVGRPDLLERVAGESGSSEALARQMFRSLRKFEALPDHVQVLPAHGAGSACGKALGAVPSSTVGYEKLVNWALQHQDEDAFVQALLAGQPEAPVYFARMKQINKNGPRLLKELSAPARAALSPEALRAWRESGIVLDVRPADAFAKRHLAGSLNIPWNKSFVTWAGWLLPADRHIHLLAADAIAPDVIRALRSIGIDHVADWADPAEVEGAAADDVASYVNVTPDDVRGALAQQDIWLLDVRNADEWAGGHLPQAHHIPLSKLAAHVQEVPREASVYVYCRTGGRSAIAASLLRAHGVEDVRNMLGGYEAWCGKGFPVEA</sequence>
<dbReference type="Gene3D" id="3.60.15.10">
    <property type="entry name" value="Ribonuclease Z/Hydroxyacylglutathione hydrolase-like"/>
    <property type="match status" value="1"/>
</dbReference>
<dbReference type="InterPro" id="IPR051682">
    <property type="entry name" value="Mito_Persulfide_Diox"/>
</dbReference>
<evidence type="ECO:0000256" key="1">
    <source>
        <dbReference type="ARBA" id="ARBA00022723"/>
    </source>
</evidence>
<dbReference type="SMART" id="SM00849">
    <property type="entry name" value="Lactamase_B"/>
    <property type="match status" value="1"/>
</dbReference>
<dbReference type="InterPro" id="IPR001763">
    <property type="entry name" value="Rhodanese-like_dom"/>
</dbReference>
<dbReference type="Pfam" id="PF00581">
    <property type="entry name" value="Rhodanese"/>
    <property type="match status" value="1"/>
</dbReference>
<keyword evidence="1" id="KW-0479">Metal-binding</keyword>
<protein>
    <submittedName>
        <fullName evidence="3">MBL fold metallo-hydrolase</fullName>
    </submittedName>
</protein>
<dbReference type="InterPro" id="IPR044528">
    <property type="entry name" value="POD-like_MBL-fold"/>
</dbReference>
<dbReference type="Gene3D" id="3.40.250.10">
    <property type="entry name" value="Rhodanese-like domain"/>
    <property type="match status" value="2"/>
</dbReference>
<dbReference type="SUPFAM" id="SSF52821">
    <property type="entry name" value="Rhodanese/Cell cycle control phosphatase"/>
    <property type="match status" value="2"/>
</dbReference>
<dbReference type="CDD" id="cd00158">
    <property type="entry name" value="RHOD"/>
    <property type="match status" value="1"/>
</dbReference>
<dbReference type="RefSeq" id="WP_195867750.1">
    <property type="nucleotide sequence ID" value="NZ_JADPKZ010000041.1"/>
</dbReference>